<evidence type="ECO:0000313" key="1">
    <source>
        <dbReference type="EnsemblPlants" id="OPUNC12G16990.2"/>
    </source>
</evidence>
<dbReference type="Gramene" id="OPUNC12G16990.2">
    <property type="protein sequence ID" value="OPUNC12G16990.2"/>
    <property type="gene ID" value="OPUNC12G16990"/>
</dbReference>
<proteinExistence type="predicted"/>
<reference evidence="1" key="1">
    <citation type="submission" date="2015-04" db="UniProtKB">
        <authorList>
            <consortium name="EnsemblPlants"/>
        </authorList>
    </citation>
    <scope>IDENTIFICATION</scope>
</reference>
<dbReference type="Proteomes" id="UP000026962">
    <property type="component" value="Chromosome 12"/>
</dbReference>
<name>A0A0E0MPK9_ORYPU</name>
<dbReference type="AlphaFoldDB" id="A0A0E0MPK9"/>
<evidence type="ECO:0000313" key="2">
    <source>
        <dbReference type="Proteomes" id="UP000026962"/>
    </source>
</evidence>
<reference evidence="1" key="2">
    <citation type="submission" date="2018-05" db="EMBL/GenBank/DDBJ databases">
        <title>OpunRS2 (Oryza punctata Reference Sequence Version 2).</title>
        <authorList>
            <person name="Zhang J."/>
            <person name="Kudrna D."/>
            <person name="Lee S."/>
            <person name="Talag J."/>
            <person name="Welchert J."/>
            <person name="Wing R.A."/>
        </authorList>
    </citation>
    <scope>NUCLEOTIDE SEQUENCE [LARGE SCALE GENOMIC DNA]</scope>
</reference>
<protein>
    <submittedName>
        <fullName evidence="1">Uncharacterized protein</fullName>
    </submittedName>
</protein>
<sequence length="158" mass="17437">MDLLFLLYRPRPSRRRVALPAAACRRGAHTLLRRFLPPPARRNCSQLSPLLPPPPNRGYFSSGIRIFLGRRLARDGDAIGVSGGGWSRPTVGWIDGREEGVIGGSDHASKFLSGTGCSGVQIRFFPASYIWSLGRWKPVMLFFKADLVKEKTTKASAN</sequence>
<dbReference type="EnsemblPlants" id="OPUNC12G16990.2">
    <property type="protein sequence ID" value="OPUNC12G16990.2"/>
    <property type="gene ID" value="OPUNC12G16990"/>
</dbReference>
<accession>A0A0E0MPK9</accession>
<organism evidence="1">
    <name type="scientific">Oryza punctata</name>
    <name type="common">Red rice</name>
    <dbReference type="NCBI Taxonomy" id="4537"/>
    <lineage>
        <taxon>Eukaryota</taxon>
        <taxon>Viridiplantae</taxon>
        <taxon>Streptophyta</taxon>
        <taxon>Embryophyta</taxon>
        <taxon>Tracheophyta</taxon>
        <taxon>Spermatophyta</taxon>
        <taxon>Magnoliopsida</taxon>
        <taxon>Liliopsida</taxon>
        <taxon>Poales</taxon>
        <taxon>Poaceae</taxon>
        <taxon>BOP clade</taxon>
        <taxon>Oryzoideae</taxon>
        <taxon>Oryzeae</taxon>
        <taxon>Oryzinae</taxon>
        <taxon>Oryza</taxon>
    </lineage>
</organism>
<dbReference type="HOGENOM" id="CLU_1672127_0_0_1"/>
<keyword evidence="2" id="KW-1185">Reference proteome</keyword>